<organism evidence="2 3">
    <name type="scientific">Puccinia sorghi</name>
    <dbReference type="NCBI Taxonomy" id="27349"/>
    <lineage>
        <taxon>Eukaryota</taxon>
        <taxon>Fungi</taxon>
        <taxon>Dikarya</taxon>
        <taxon>Basidiomycota</taxon>
        <taxon>Pucciniomycotina</taxon>
        <taxon>Pucciniomycetes</taxon>
        <taxon>Pucciniales</taxon>
        <taxon>Pucciniaceae</taxon>
        <taxon>Puccinia</taxon>
    </lineage>
</organism>
<keyword evidence="3" id="KW-1185">Reference proteome</keyword>
<dbReference type="EMBL" id="LAVV01000203">
    <property type="protein sequence ID" value="KNZ64537.1"/>
    <property type="molecule type" value="Genomic_DNA"/>
</dbReference>
<comment type="caution">
    <text evidence="2">The sequence shown here is derived from an EMBL/GenBank/DDBJ whole genome shotgun (WGS) entry which is preliminary data.</text>
</comment>
<evidence type="ECO:0000259" key="1">
    <source>
        <dbReference type="Pfam" id="PF03732"/>
    </source>
</evidence>
<dbReference type="AlphaFoldDB" id="A0A0L6VVA1"/>
<reference evidence="2 3" key="1">
    <citation type="submission" date="2015-08" db="EMBL/GenBank/DDBJ databases">
        <title>Next Generation Sequencing and Analysis of the Genome of Puccinia sorghi L Schw, the Causal Agent of Maize Common Rust.</title>
        <authorList>
            <person name="Rochi L."/>
            <person name="Burguener G."/>
            <person name="Darino M."/>
            <person name="Turjanski A."/>
            <person name="Kreff E."/>
            <person name="Dieguez M.J."/>
            <person name="Sacco F."/>
        </authorList>
    </citation>
    <scope>NUCLEOTIDE SEQUENCE [LARGE SCALE GENOMIC DNA]</scope>
    <source>
        <strain evidence="2 3">RO10H11247</strain>
    </source>
</reference>
<evidence type="ECO:0000313" key="2">
    <source>
        <dbReference type="EMBL" id="KNZ64537.1"/>
    </source>
</evidence>
<gene>
    <name evidence="2" type="ORF">VP01_10183g1</name>
</gene>
<evidence type="ECO:0000313" key="3">
    <source>
        <dbReference type="Proteomes" id="UP000037035"/>
    </source>
</evidence>
<dbReference type="Proteomes" id="UP000037035">
    <property type="component" value="Unassembled WGS sequence"/>
</dbReference>
<dbReference type="VEuPathDB" id="FungiDB:VP01_10183g1"/>
<feature type="non-terminal residue" evidence="2">
    <location>
        <position position="1"/>
    </location>
</feature>
<dbReference type="InterPro" id="IPR005162">
    <property type="entry name" value="Retrotrans_gag_dom"/>
</dbReference>
<proteinExistence type="predicted"/>
<feature type="domain" description="Retrotransposon gag" evidence="1">
    <location>
        <begin position="21"/>
        <end position="113"/>
    </location>
</feature>
<protein>
    <recommendedName>
        <fullName evidence="1">Retrotransposon gag domain-containing protein</fullName>
    </recommendedName>
</protein>
<dbReference type="OrthoDB" id="5552562at2759"/>
<name>A0A0L6VVA1_9BASI</name>
<accession>A0A0L6VVA1</accession>
<dbReference type="Pfam" id="PF03732">
    <property type="entry name" value="Retrotrans_gag"/>
    <property type="match status" value="1"/>
</dbReference>
<sequence>IGLHEITYPERFSEDSSKVAFAISFMTDYTATWSQPYLTKILNGEAVVFSKFIEDFKSSFFDHNRCHHAEVALQNLLQSGTVSTDTQDLNSHARTVGWADAPLMSLYQHGLKENIQLAVVMSNIQFTSLQEMQAMALESWKSQGRQQSFSSARISELQAKINRIRKPQHHQPCHYP</sequence>